<sequence length="233" mass="23597">MSSSPSIVITGGFGALGSAIGMAAADAGARVCLIGHGNAPDTPLPSIGNIDLTDPDAAQAALQQASGLLGGIDALVNVAGGFQWQTSSGDAFDAWDRMYAMNLKTAVLATRAALPWLRARPQARIVNVGATAALSAAAGMGAYAASKAGVIKLTEALAAELAEAGINVNAVLPSIIDTPQNRRDMPDADPRQWVRADDVARVVLFFLGPGAVAVTGAALPVTLGRGARSDERL</sequence>
<dbReference type="InterPro" id="IPR002347">
    <property type="entry name" value="SDR_fam"/>
</dbReference>
<keyword evidence="4" id="KW-1185">Reference proteome</keyword>
<dbReference type="InterPro" id="IPR036291">
    <property type="entry name" value="NAD(P)-bd_dom_sf"/>
</dbReference>
<comment type="similarity">
    <text evidence="1 2">Belongs to the short-chain dehydrogenases/reductases (SDR) family.</text>
</comment>
<dbReference type="EMBL" id="CP106882">
    <property type="protein sequence ID" value="UYG53793.1"/>
    <property type="molecule type" value="Genomic_DNA"/>
</dbReference>
<dbReference type="PANTHER" id="PTHR42760:SF135">
    <property type="entry name" value="BLL7886 PROTEIN"/>
    <property type="match status" value="1"/>
</dbReference>
<evidence type="ECO:0000256" key="1">
    <source>
        <dbReference type="ARBA" id="ARBA00006484"/>
    </source>
</evidence>
<keyword evidence="3" id="KW-0614">Plasmid</keyword>
<proteinExistence type="inferred from homology"/>
<dbReference type="PANTHER" id="PTHR42760">
    <property type="entry name" value="SHORT-CHAIN DEHYDROGENASES/REDUCTASES FAMILY MEMBER"/>
    <property type="match status" value="1"/>
</dbReference>
<protein>
    <submittedName>
        <fullName evidence="3">SDR family NAD(P)-dependent oxidoreductase</fullName>
    </submittedName>
</protein>
<dbReference type="Proteomes" id="UP001162800">
    <property type="component" value="Plasmid unnamed1"/>
</dbReference>
<organism evidence="3 4">
    <name type="scientific">Comamonas endophytica</name>
    <dbReference type="NCBI Taxonomy" id="2949090"/>
    <lineage>
        <taxon>Bacteria</taxon>
        <taxon>Pseudomonadati</taxon>
        <taxon>Pseudomonadota</taxon>
        <taxon>Betaproteobacteria</taxon>
        <taxon>Burkholderiales</taxon>
        <taxon>Comamonadaceae</taxon>
        <taxon>Comamonas</taxon>
    </lineage>
</organism>
<reference evidence="3" key="1">
    <citation type="submission" date="2022-09" db="EMBL/GenBank/DDBJ databases">
        <title>The complete genome of Acidovorax sp. 5MLIR.</title>
        <authorList>
            <person name="Liu L."/>
            <person name="Yue J."/>
            <person name="Yang F."/>
            <person name="Yuan J."/>
            <person name="Li L."/>
        </authorList>
    </citation>
    <scope>NUCLEOTIDE SEQUENCE</scope>
    <source>
        <strain evidence="3">5MLIR</strain>
        <plasmid evidence="3">unnamed1</plasmid>
    </source>
</reference>
<evidence type="ECO:0000256" key="2">
    <source>
        <dbReference type="RuleBase" id="RU000363"/>
    </source>
</evidence>
<accession>A0ABY6GFW4</accession>
<evidence type="ECO:0000313" key="4">
    <source>
        <dbReference type="Proteomes" id="UP001162800"/>
    </source>
</evidence>
<dbReference type="SUPFAM" id="SSF51735">
    <property type="entry name" value="NAD(P)-binding Rossmann-fold domains"/>
    <property type="match status" value="1"/>
</dbReference>
<dbReference type="PRINTS" id="PR00080">
    <property type="entry name" value="SDRFAMILY"/>
</dbReference>
<dbReference type="PRINTS" id="PR00081">
    <property type="entry name" value="GDHRDH"/>
</dbReference>
<gene>
    <name evidence="3" type="ORF">M9799_17820</name>
</gene>
<geneLocation type="plasmid" evidence="3 4">
    <name>unnamed1</name>
</geneLocation>
<dbReference type="RefSeq" id="WP_231043900.1">
    <property type="nucleotide sequence ID" value="NZ_CP106882.1"/>
</dbReference>
<dbReference type="Pfam" id="PF00106">
    <property type="entry name" value="adh_short"/>
    <property type="match status" value="1"/>
</dbReference>
<evidence type="ECO:0000313" key="3">
    <source>
        <dbReference type="EMBL" id="UYG53793.1"/>
    </source>
</evidence>
<dbReference type="Gene3D" id="3.40.50.720">
    <property type="entry name" value="NAD(P)-binding Rossmann-like Domain"/>
    <property type="match status" value="1"/>
</dbReference>
<name>A0ABY6GFW4_9BURK</name>